<dbReference type="RefSeq" id="WP_223861880.1">
    <property type="nucleotide sequence ID" value="NZ_AP023447.1"/>
</dbReference>
<gene>
    <name evidence="2" type="ORF">OIPHN260_24830</name>
</gene>
<evidence type="ECO:0000313" key="2">
    <source>
        <dbReference type="EMBL" id="BCL42981.1"/>
    </source>
</evidence>
<name>A0AAU9BQB9_9ENTR</name>
<accession>A0AAU9BQB9</accession>
<keyword evidence="2" id="KW-0449">Lipoprotein</keyword>
<dbReference type="Pfam" id="PF12883">
    <property type="entry name" value="DUF3828"/>
    <property type="match status" value="1"/>
</dbReference>
<dbReference type="EMBL" id="AP023447">
    <property type="protein sequence ID" value="BCL42981.1"/>
    <property type="molecule type" value="Genomic_DNA"/>
</dbReference>
<evidence type="ECO:0000259" key="1">
    <source>
        <dbReference type="Pfam" id="PF12883"/>
    </source>
</evidence>
<sequence length="197" mass="22219">MSWNKDAAVSYLRSHALGCSHSECAKDALMKRILLSFVMLLVGCCSAANQERSAQDATESFYKSYLSVFGSDETRPYPADELRKYVSADTIARINAIQEISEQELIESDYFTYTQDYSREWIPALRVENARPFLNGEAVQVIEGAGNGRSIHLEVFLRREDDAWKIYRVRDVTNNHEHPIFDAGAITRAKAAAESTP</sequence>
<feature type="domain" description="DUF3828" evidence="1">
    <location>
        <begin position="57"/>
        <end position="173"/>
    </location>
</feature>
<organism evidence="2 3">
    <name type="scientific">Enterobacter roggenkampii</name>
    <dbReference type="NCBI Taxonomy" id="1812935"/>
    <lineage>
        <taxon>Bacteria</taxon>
        <taxon>Pseudomonadati</taxon>
        <taxon>Pseudomonadota</taxon>
        <taxon>Gammaproteobacteria</taxon>
        <taxon>Enterobacterales</taxon>
        <taxon>Enterobacteriaceae</taxon>
        <taxon>Enterobacter</taxon>
        <taxon>Enterobacter cloacae complex</taxon>
    </lineage>
</organism>
<dbReference type="AlphaFoldDB" id="A0AAU9BQB9"/>
<dbReference type="Gene3D" id="3.10.450.50">
    <property type="match status" value="1"/>
</dbReference>
<dbReference type="InterPro" id="IPR024289">
    <property type="entry name" value="DUF3828"/>
</dbReference>
<evidence type="ECO:0000313" key="3">
    <source>
        <dbReference type="Proteomes" id="UP000595858"/>
    </source>
</evidence>
<reference evidence="2" key="1">
    <citation type="journal article" date="2020" name="J Glob Antimicrob Resist">
        <title>Genomic characterization of clinical Enterobacter roggenkampii co-harboring blaIMP-1- and blaGES-5-encoding IncP6 and mcr-9-encoding IncHI2 plasmids isolated in Japan.</title>
        <authorList>
            <person name="Umeda K."/>
            <person name="Nakamura H."/>
            <person name="Fukuda A."/>
            <person name="Matsumoto Y."/>
            <person name="Motooka D."/>
            <person name="Nakamura S."/>
            <person name="Yasui Y."/>
            <person name="Yoshida H."/>
            <person name="Kawahara R."/>
        </authorList>
    </citation>
    <scope>NUCLEOTIDE SEQUENCE</scope>
    <source>
        <strain evidence="2">OIPH-N260</strain>
    </source>
</reference>
<dbReference type="Proteomes" id="UP000595858">
    <property type="component" value="Chromosome"/>
</dbReference>
<protein>
    <submittedName>
        <fullName evidence="2">Lipoprotein</fullName>
    </submittedName>
</protein>
<proteinExistence type="predicted"/>